<organism evidence="3 4">
    <name type="scientific">Neofusicoccum ribis</name>
    <dbReference type="NCBI Taxonomy" id="45134"/>
    <lineage>
        <taxon>Eukaryota</taxon>
        <taxon>Fungi</taxon>
        <taxon>Dikarya</taxon>
        <taxon>Ascomycota</taxon>
        <taxon>Pezizomycotina</taxon>
        <taxon>Dothideomycetes</taxon>
        <taxon>Dothideomycetes incertae sedis</taxon>
        <taxon>Botryosphaeriales</taxon>
        <taxon>Botryosphaeriaceae</taxon>
        <taxon>Neofusicoccum</taxon>
    </lineage>
</organism>
<dbReference type="PANTHER" id="PTHR36578:SF1">
    <property type="entry name" value="APPLE DOMAIN-CONTAINING PROTEIN"/>
    <property type="match status" value="1"/>
</dbReference>
<reference evidence="3 4" key="1">
    <citation type="submission" date="2024-02" db="EMBL/GenBank/DDBJ databases">
        <title>De novo assembly and annotation of 12 fungi associated with fruit tree decline syndrome in Ontario, Canada.</title>
        <authorList>
            <person name="Sulman M."/>
            <person name="Ellouze W."/>
            <person name="Ilyukhin E."/>
        </authorList>
    </citation>
    <scope>NUCLEOTIDE SEQUENCE [LARGE SCALE GENOMIC DNA]</scope>
    <source>
        <strain evidence="3 4">M1-105</strain>
    </source>
</reference>
<dbReference type="SUPFAM" id="SSF51905">
    <property type="entry name" value="FAD/NAD(P)-binding domain"/>
    <property type="match status" value="1"/>
</dbReference>
<dbReference type="EMBL" id="JAJVDC020000392">
    <property type="protein sequence ID" value="KAL1614401.1"/>
    <property type="molecule type" value="Genomic_DNA"/>
</dbReference>
<evidence type="ECO:0000313" key="3">
    <source>
        <dbReference type="EMBL" id="KAL1614401.1"/>
    </source>
</evidence>
<evidence type="ECO:0008006" key="5">
    <source>
        <dbReference type="Google" id="ProtNLM"/>
    </source>
</evidence>
<evidence type="ECO:0000256" key="2">
    <source>
        <dbReference type="SAM" id="SignalP"/>
    </source>
</evidence>
<dbReference type="Pfam" id="PF13450">
    <property type="entry name" value="NAD_binding_8"/>
    <property type="match status" value="1"/>
</dbReference>
<dbReference type="Gene3D" id="3.50.50.60">
    <property type="entry name" value="FAD/NAD(P)-binding domain"/>
    <property type="match status" value="1"/>
</dbReference>
<dbReference type="Proteomes" id="UP001521116">
    <property type="component" value="Unassembled WGS sequence"/>
</dbReference>
<name>A0ABR3S9R0_9PEZI</name>
<proteinExistence type="predicted"/>
<dbReference type="PANTHER" id="PTHR36578">
    <property type="entry name" value="CHROMOSOME 15, WHOLE GENOME SHOTGUN SEQUENCE"/>
    <property type="match status" value="1"/>
</dbReference>
<feature type="signal peptide" evidence="2">
    <location>
        <begin position="1"/>
        <end position="21"/>
    </location>
</feature>
<accession>A0ABR3S9R0</accession>
<feature type="chain" id="PRO_5046147096" description="Amine oxidase" evidence="2">
    <location>
        <begin position="22"/>
        <end position="1242"/>
    </location>
</feature>
<keyword evidence="2" id="KW-0732">Signal</keyword>
<comment type="caution">
    <text evidence="3">The sequence shown here is derived from an EMBL/GenBank/DDBJ whole genome shotgun (WGS) entry which is preliminary data.</text>
</comment>
<feature type="compositionally biased region" description="Basic and acidic residues" evidence="1">
    <location>
        <begin position="810"/>
        <end position="821"/>
    </location>
</feature>
<evidence type="ECO:0000313" key="4">
    <source>
        <dbReference type="Proteomes" id="UP001521116"/>
    </source>
</evidence>
<protein>
    <recommendedName>
        <fullName evidence="5">Amine oxidase</fullName>
    </recommendedName>
</protein>
<gene>
    <name evidence="3" type="ORF">SLS56_012112</name>
</gene>
<dbReference type="InterPro" id="IPR036188">
    <property type="entry name" value="FAD/NAD-bd_sf"/>
</dbReference>
<sequence>MPLLNMRSLIVLPALAALASSQSTSTGIPADANPTPDALDLAFLKDVVVPTYTTIEGVSSQDVPYSTATAIAAVKDDVNETPLSVFPAVTTVPINAAGEDDAAPTATATNDKRGLDGEFLERRTACAPQATISNYYKVDVSSYDNFKADAKIASVANAASTPQGYFNNFKNQAGANSAYAYLGYSVLTTGYDVAACANTCTKKSGCLAFNIYFERDPIVEPGTGCENPDAFANIKCSFWGSALDATTANNYGQWRSNFHVGIAGSNAYTSYKVGGPVDGWTTPLSLNDAAMNAPLRDCGGTWTYMGYKLFQDGPFDSSLCAAACDAQSAYNLAHPPSTGYTPMCAAFGTYLLTKTNSTGSYIQGQMCTMYTSAWGKEYAVNKASYDDSIGAKYTYSYSFFYSKTALQPVCDSDLSYLQSNGADFCTSYISYSQPTSTVTATLTPSGFITKVQTVATTTVTVPGTVTGNVVWRRDATDSETPTTTATATDFTTVANLPVHSVAILTEIVVTTAPANDTTDATSAAIDKRAVATPASITSWPAYKISAACSRVATGTTTVTATYTAPTLTTEVQATATASVGSCTVPTQLPALLAWTALYGAWDSTLGQPGSNPSVAYGQATTMQLPFSTCAFGTCSAVLNVGTDGYITFGDVSLNVYSGLGSGLYMYRGAPHGVFARVSGAAGSRRVNIAWYSATNAWGHQSTHVAATLFEDRPGVVQFRYYDVVQDAPSRNRASVYVKKGSATTWVAPSGSLIDAGAQYEITTAADGSAAVVKTAHDRRSGTGSVWVPQEAEPGLWVKLMDQAGFSSRDALVEESRQEKHNASGSQRNHEIWASPTWPQFKPEDIIERDVVIIGGGAAGTYAAVRLGDAGKSVIVIEKDDHLGGHVHTYSPPGSPVALDFGVLAYLELPGVRDFFTRFDITLSPAPNPGFKTEYIDFSTGLPVTSGNNADAAANQQAMQQALGTYGQLAAQYLNYTFPSLTQLPVGDAAPEDLFLPFGDFVQKYNLQAAVPTIWGFVNYAGDVLRETTAFILNHFSAVHLNATANGGLLLPDTMNNSALYSRAASHLGDSVLFSSTVTFADRTDTAVTLIATTTSGCPKLIKAKKLLVTIPPLPSTLAPLAPDATELAVFTRWIHQSAYVGVLAATGLPDGLDLVNAVPDASPGVLNLPGAGGASYVWNIVASGFPGLYRTNVVGAPDLAPEGARALVAEAAARIAAAGTYNASVPVWVDFGDHTPLQSLGA</sequence>
<keyword evidence="4" id="KW-1185">Reference proteome</keyword>
<evidence type="ECO:0000256" key="1">
    <source>
        <dbReference type="SAM" id="MobiDB-lite"/>
    </source>
</evidence>
<feature type="region of interest" description="Disordered" evidence="1">
    <location>
        <begin position="810"/>
        <end position="833"/>
    </location>
</feature>